<sequence length="171" mass="17805">MCGACGERAVLDWARPFVAGLPARASLGSAVTSLLVGTGPTVRPWGKGWVVSRPTGASVACGSVTELVASVRPWLAPLGGFAPSRPSGRLAVPPPRAGSSWRPGEASVRVLVPEYAADLVAWLECGRQTGAPGVRASCALDERRTLHVEARAGQVLHTEVMEFPRGGWQGS</sequence>
<organism evidence="1 2">
    <name type="scientific">Pseudonocardia eucalypti</name>
    <dbReference type="NCBI Taxonomy" id="648755"/>
    <lineage>
        <taxon>Bacteria</taxon>
        <taxon>Bacillati</taxon>
        <taxon>Actinomycetota</taxon>
        <taxon>Actinomycetes</taxon>
        <taxon>Pseudonocardiales</taxon>
        <taxon>Pseudonocardiaceae</taxon>
        <taxon>Pseudonocardia</taxon>
    </lineage>
</organism>
<accession>A0ABP9QRR9</accession>
<proteinExistence type="predicted"/>
<evidence type="ECO:0000313" key="1">
    <source>
        <dbReference type="EMBL" id="GAA5166482.1"/>
    </source>
</evidence>
<protein>
    <submittedName>
        <fullName evidence="1">Uncharacterized protein</fullName>
    </submittedName>
</protein>
<dbReference type="EMBL" id="BAABJP010000036">
    <property type="protein sequence ID" value="GAA5166482.1"/>
    <property type="molecule type" value="Genomic_DNA"/>
</dbReference>
<comment type="caution">
    <text evidence="1">The sequence shown here is derived from an EMBL/GenBank/DDBJ whole genome shotgun (WGS) entry which is preliminary data.</text>
</comment>
<dbReference type="Proteomes" id="UP001428817">
    <property type="component" value="Unassembled WGS sequence"/>
</dbReference>
<name>A0ABP9QRR9_9PSEU</name>
<keyword evidence="2" id="KW-1185">Reference proteome</keyword>
<reference evidence="2" key="1">
    <citation type="journal article" date="2019" name="Int. J. Syst. Evol. Microbiol.">
        <title>The Global Catalogue of Microorganisms (GCM) 10K type strain sequencing project: providing services to taxonomists for standard genome sequencing and annotation.</title>
        <authorList>
            <consortium name="The Broad Institute Genomics Platform"/>
            <consortium name="The Broad Institute Genome Sequencing Center for Infectious Disease"/>
            <person name="Wu L."/>
            <person name="Ma J."/>
        </authorList>
    </citation>
    <scope>NUCLEOTIDE SEQUENCE [LARGE SCALE GENOMIC DNA]</scope>
    <source>
        <strain evidence="2">JCM 18303</strain>
    </source>
</reference>
<gene>
    <name evidence="1" type="ORF">GCM10023321_57660</name>
</gene>
<evidence type="ECO:0000313" key="2">
    <source>
        <dbReference type="Proteomes" id="UP001428817"/>
    </source>
</evidence>
<dbReference type="RefSeq" id="WP_185060565.1">
    <property type="nucleotide sequence ID" value="NZ_BAABJP010000036.1"/>
</dbReference>